<evidence type="ECO:0008006" key="4">
    <source>
        <dbReference type="Google" id="ProtNLM"/>
    </source>
</evidence>
<feature type="compositionally biased region" description="Pro residues" evidence="1">
    <location>
        <begin position="857"/>
        <end position="869"/>
    </location>
</feature>
<evidence type="ECO:0000256" key="1">
    <source>
        <dbReference type="SAM" id="MobiDB-lite"/>
    </source>
</evidence>
<keyword evidence="3" id="KW-1185">Reference proteome</keyword>
<accession>A0A5B9W7R9</accession>
<reference evidence="2 3" key="1">
    <citation type="submission" date="2019-08" db="EMBL/GenBank/DDBJ databases">
        <title>Deep-cultivation of Planctomycetes and their phenomic and genomic characterization uncovers novel biology.</title>
        <authorList>
            <person name="Wiegand S."/>
            <person name="Jogler M."/>
            <person name="Boedeker C."/>
            <person name="Pinto D."/>
            <person name="Vollmers J."/>
            <person name="Rivas-Marin E."/>
            <person name="Kohn T."/>
            <person name="Peeters S.H."/>
            <person name="Heuer A."/>
            <person name="Rast P."/>
            <person name="Oberbeckmann S."/>
            <person name="Bunk B."/>
            <person name="Jeske O."/>
            <person name="Meyerdierks A."/>
            <person name="Storesund J.E."/>
            <person name="Kallscheuer N."/>
            <person name="Luecker S."/>
            <person name="Lage O.M."/>
            <person name="Pohl T."/>
            <person name="Merkel B.J."/>
            <person name="Hornburger P."/>
            <person name="Mueller R.-W."/>
            <person name="Bruemmer F."/>
            <person name="Labrenz M."/>
            <person name="Spormann A.M."/>
            <person name="Op den Camp H."/>
            <person name="Overmann J."/>
            <person name="Amann R."/>
            <person name="Jetten M.S.M."/>
            <person name="Mascher T."/>
            <person name="Medema M.H."/>
            <person name="Devos D.P."/>
            <person name="Kaster A.-K."/>
            <person name="Ovreas L."/>
            <person name="Rohde M."/>
            <person name="Galperin M.Y."/>
            <person name="Jogler C."/>
        </authorList>
    </citation>
    <scope>NUCLEOTIDE SEQUENCE [LARGE SCALE GENOMIC DNA]</scope>
    <source>
        <strain evidence="2 3">OJF2</strain>
    </source>
</reference>
<dbReference type="EMBL" id="CP042997">
    <property type="protein sequence ID" value="QEH36628.1"/>
    <property type="molecule type" value="Genomic_DNA"/>
</dbReference>
<gene>
    <name evidence="2" type="ORF">OJF2_52130</name>
</gene>
<feature type="region of interest" description="Disordered" evidence="1">
    <location>
        <begin position="823"/>
        <end position="892"/>
    </location>
</feature>
<proteinExistence type="predicted"/>
<feature type="compositionally biased region" description="Basic and acidic residues" evidence="1">
    <location>
        <begin position="8"/>
        <end position="21"/>
    </location>
</feature>
<evidence type="ECO:0000313" key="2">
    <source>
        <dbReference type="EMBL" id="QEH36628.1"/>
    </source>
</evidence>
<dbReference type="AlphaFoldDB" id="A0A5B9W7R9"/>
<feature type="region of interest" description="Disordered" evidence="1">
    <location>
        <begin position="56"/>
        <end position="83"/>
    </location>
</feature>
<name>A0A5B9W7R9_9BACT</name>
<feature type="compositionally biased region" description="Polar residues" evidence="1">
    <location>
        <begin position="61"/>
        <end position="75"/>
    </location>
</feature>
<feature type="compositionally biased region" description="Low complexity" evidence="1">
    <location>
        <begin position="870"/>
        <end position="885"/>
    </location>
</feature>
<organism evidence="2 3">
    <name type="scientific">Aquisphaera giovannonii</name>
    <dbReference type="NCBI Taxonomy" id="406548"/>
    <lineage>
        <taxon>Bacteria</taxon>
        <taxon>Pseudomonadati</taxon>
        <taxon>Planctomycetota</taxon>
        <taxon>Planctomycetia</taxon>
        <taxon>Isosphaerales</taxon>
        <taxon>Isosphaeraceae</taxon>
        <taxon>Aquisphaera</taxon>
    </lineage>
</organism>
<protein>
    <recommendedName>
        <fullName evidence="4">IPT/TIG domain protein</fullName>
    </recommendedName>
</protein>
<evidence type="ECO:0000313" key="3">
    <source>
        <dbReference type="Proteomes" id="UP000324233"/>
    </source>
</evidence>
<dbReference type="Proteomes" id="UP000324233">
    <property type="component" value="Chromosome"/>
</dbReference>
<feature type="region of interest" description="Disordered" evidence="1">
    <location>
        <begin position="1"/>
        <end position="25"/>
    </location>
</feature>
<sequence>MSPSSAESDARPFKMPVDTRRPGGGRARFHLVIPVALMLSGCAGTRDATLRWNDERLDETPTASPQLLATSSKKPSTGPGRASRVALPDVEQMIDELDRMMTANGTIGVKSPDVWGQDRLSKFRFEYESQMSDWVKASFKGDVNALVRRGESEARKLTLGGVAVATEAGQKAGSTPSSSAATAVAATASAEAPPMTAFSGDKLPVSLEPTVVLDEHSNYLNHLNQLRRINAGDDLTDRPGYGLYLVRIPVTLSPGPRSRRGKGAIITVSAKSLMTRETMRNTLRNAVINETVNNLTQAIASQAGREEEGAAGSGVGSFSLLAYADTEVYYGSRNIGLLREEAEHLLARDFADEPHHRNARIAEWLRSELESSYNLFEEKAGPARSGQMMAAVDPLEELGDLLMHRDYPKVAAIQAREMNDGLVRLASGGPTANMEDAPTLRKPVTDFLAFALRIQAAAVNKRLKQDMLDQDPELMKQVKLLKNTSFFDSQAPDEVIGLFEKYVESKWPLRVYAIEPVIAQQNVADALSRRSQSTLELTGAGQIAPLKLLSSGAAAAGLATDRKVAEDETAIRLNPTMVGFGAGESTFGWVFYPRIQTRARDRGLFTSIALLAKGELPDPSGKEQSIEPGQRECTALIVMPNFVPKLEFVTVANWFKTSETGDGQKSDLEKSSTLSRRLVVAENALHNVKHERNLREEEYQIAMERLNQLKSLMPTQRLVVSVPYTGDNNDSRIFCSQGGQLRPMLMAWHGRPPEQNTESSILIEGKNFSVHDTHVIAGGKPAKAVLVSRNVLEVTISPDACPTQSEDGRALLDINVATPNGVSNHLLLPMQPPCSGRKKATPERSDTSEAPGGDKPAPAPPQPQPPNPRPAKTADAVVEPAAVEVGKGGKKK</sequence>
<dbReference type="KEGG" id="agv:OJF2_52130"/>